<dbReference type="Proteomes" id="UP001189429">
    <property type="component" value="Unassembled WGS sequence"/>
</dbReference>
<evidence type="ECO:0000256" key="1">
    <source>
        <dbReference type="SAM" id="MobiDB-lite"/>
    </source>
</evidence>
<keyword evidence="3" id="KW-1185">Reference proteome</keyword>
<feature type="region of interest" description="Disordered" evidence="1">
    <location>
        <begin position="57"/>
        <end position="122"/>
    </location>
</feature>
<feature type="non-terminal residue" evidence="2">
    <location>
        <position position="177"/>
    </location>
</feature>
<protein>
    <submittedName>
        <fullName evidence="2">Uncharacterized protein</fullName>
    </submittedName>
</protein>
<evidence type="ECO:0000313" key="3">
    <source>
        <dbReference type="Proteomes" id="UP001189429"/>
    </source>
</evidence>
<reference evidence="2" key="1">
    <citation type="submission" date="2023-10" db="EMBL/GenBank/DDBJ databases">
        <authorList>
            <person name="Chen Y."/>
            <person name="Shah S."/>
            <person name="Dougan E. K."/>
            <person name="Thang M."/>
            <person name="Chan C."/>
        </authorList>
    </citation>
    <scope>NUCLEOTIDE SEQUENCE [LARGE SCALE GENOMIC DNA]</scope>
</reference>
<dbReference type="EMBL" id="CAUYUJ010002573">
    <property type="protein sequence ID" value="CAK0801413.1"/>
    <property type="molecule type" value="Genomic_DNA"/>
</dbReference>
<evidence type="ECO:0000313" key="2">
    <source>
        <dbReference type="EMBL" id="CAK0801413.1"/>
    </source>
</evidence>
<gene>
    <name evidence="2" type="ORF">PCOR1329_LOCUS9285</name>
</gene>
<name>A0ABN9Q6L6_9DINO</name>
<feature type="compositionally biased region" description="Basic and acidic residues" evidence="1">
    <location>
        <begin position="105"/>
        <end position="114"/>
    </location>
</feature>
<proteinExistence type="predicted"/>
<feature type="non-terminal residue" evidence="2">
    <location>
        <position position="1"/>
    </location>
</feature>
<feature type="compositionally biased region" description="Low complexity" evidence="1">
    <location>
        <begin position="57"/>
        <end position="84"/>
    </location>
</feature>
<feature type="compositionally biased region" description="Basic and acidic residues" evidence="1">
    <location>
        <begin position="85"/>
        <end position="95"/>
    </location>
</feature>
<organism evidence="2 3">
    <name type="scientific">Prorocentrum cordatum</name>
    <dbReference type="NCBI Taxonomy" id="2364126"/>
    <lineage>
        <taxon>Eukaryota</taxon>
        <taxon>Sar</taxon>
        <taxon>Alveolata</taxon>
        <taxon>Dinophyceae</taxon>
        <taxon>Prorocentrales</taxon>
        <taxon>Prorocentraceae</taxon>
        <taxon>Prorocentrum</taxon>
    </lineage>
</organism>
<accession>A0ABN9Q6L6</accession>
<sequence length="177" mass="18608">DRALWQGLRVLFQHLEGGDAQDQRRLHRSGALPSLIASLFLQPTFLTGEAPGLPPLEALLGAEGRGGPAARNAPGSPGAPPRASADGRHASDRRLLPPRPSLAERLGRGAEEGSRRRRGTPQEALQDLAAAAARGAPEASSLRALLHGTLAALAVERLLALLASMRRGRRARRATGS</sequence>
<comment type="caution">
    <text evidence="2">The sequence shown here is derived from an EMBL/GenBank/DDBJ whole genome shotgun (WGS) entry which is preliminary data.</text>
</comment>